<evidence type="ECO:0000259" key="15">
    <source>
        <dbReference type="PROSITE" id="PS01124"/>
    </source>
</evidence>
<reference evidence="18 19" key="1">
    <citation type="submission" date="2018-03" db="EMBL/GenBank/DDBJ databases">
        <authorList>
            <person name="Keele B.F."/>
        </authorList>
    </citation>
    <scope>NUCLEOTIDE SEQUENCE [LARGE SCALE GENOMIC DNA]</scope>
    <source>
        <strain evidence="18 19">YL28-9</strain>
    </source>
</reference>
<evidence type="ECO:0000256" key="4">
    <source>
        <dbReference type="ARBA" id="ARBA00022475"/>
    </source>
</evidence>
<feature type="domain" description="Response regulatory" evidence="17">
    <location>
        <begin position="684"/>
        <end position="801"/>
    </location>
</feature>
<dbReference type="InterPro" id="IPR019734">
    <property type="entry name" value="TPR_rpt"/>
</dbReference>
<keyword evidence="9" id="KW-0067">ATP-binding</keyword>
<dbReference type="Gene3D" id="3.40.50.2300">
    <property type="match status" value="1"/>
</dbReference>
<keyword evidence="5 12" id="KW-0597">Phosphoprotein</keyword>
<keyword evidence="7" id="KW-0547">Nucleotide-binding</keyword>
<dbReference type="GO" id="GO:0003700">
    <property type="term" value="F:DNA-binding transcription factor activity"/>
    <property type="evidence" value="ECO:0007669"/>
    <property type="project" value="InterPro"/>
</dbReference>
<feature type="domain" description="HTH araC/xylS-type" evidence="15">
    <location>
        <begin position="835"/>
        <end position="933"/>
    </location>
</feature>
<name>A0A2T3HHT4_9SPHI</name>
<dbReference type="GO" id="GO:0005524">
    <property type="term" value="F:ATP binding"/>
    <property type="evidence" value="ECO:0007669"/>
    <property type="project" value="UniProtKB-KW"/>
</dbReference>
<dbReference type="SMART" id="SM00448">
    <property type="entry name" value="REC"/>
    <property type="match status" value="1"/>
</dbReference>
<dbReference type="SMART" id="SM00387">
    <property type="entry name" value="HATPase_c"/>
    <property type="match status" value="1"/>
</dbReference>
<dbReference type="Pfam" id="PF02518">
    <property type="entry name" value="HATPase_c"/>
    <property type="match status" value="1"/>
</dbReference>
<dbReference type="InterPro" id="IPR003661">
    <property type="entry name" value="HisK_dim/P_dom"/>
</dbReference>
<dbReference type="InterPro" id="IPR005467">
    <property type="entry name" value="His_kinase_dom"/>
</dbReference>
<dbReference type="Gene3D" id="1.25.40.10">
    <property type="entry name" value="Tetratricopeptide repeat domain"/>
    <property type="match status" value="2"/>
</dbReference>
<dbReference type="Pfam" id="PF00512">
    <property type="entry name" value="HisKA"/>
    <property type="match status" value="1"/>
</dbReference>
<keyword evidence="13" id="KW-1133">Transmembrane helix</keyword>
<evidence type="ECO:0000256" key="6">
    <source>
        <dbReference type="ARBA" id="ARBA00022679"/>
    </source>
</evidence>
<dbReference type="PANTHER" id="PTHR43547:SF2">
    <property type="entry name" value="HYBRID SIGNAL TRANSDUCTION HISTIDINE KINASE C"/>
    <property type="match status" value="1"/>
</dbReference>
<keyword evidence="14" id="KW-0732">Signal</keyword>
<dbReference type="Pfam" id="PF00072">
    <property type="entry name" value="Response_reg"/>
    <property type="match status" value="1"/>
</dbReference>
<dbReference type="OrthoDB" id="9797097at2"/>
<dbReference type="EMBL" id="PYLS01000007">
    <property type="protein sequence ID" value="PST81990.1"/>
    <property type="molecule type" value="Genomic_DNA"/>
</dbReference>
<evidence type="ECO:0000313" key="18">
    <source>
        <dbReference type="EMBL" id="PST81990.1"/>
    </source>
</evidence>
<dbReference type="PANTHER" id="PTHR43547">
    <property type="entry name" value="TWO-COMPONENT HISTIDINE KINASE"/>
    <property type="match status" value="1"/>
</dbReference>
<dbReference type="InterPro" id="IPR011990">
    <property type="entry name" value="TPR-like_helical_dom_sf"/>
</dbReference>
<keyword evidence="13" id="KW-0812">Transmembrane</keyword>
<evidence type="ECO:0000259" key="16">
    <source>
        <dbReference type="PROSITE" id="PS50109"/>
    </source>
</evidence>
<feature type="domain" description="Histidine kinase" evidence="16">
    <location>
        <begin position="438"/>
        <end position="656"/>
    </location>
</feature>
<dbReference type="SUPFAM" id="SSF48452">
    <property type="entry name" value="TPR-like"/>
    <property type="match status" value="2"/>
</dbReference>
<keyword evidence="8" id="KW-0418">Kinase</keyword>
<dbReference type="AlphaFoldDB" id="A0A2T3HHT4"/>
<dbReference type="InterPro" id="IPR011006">
    <property type="entry name" value="CheY-like_superfamily"/>
</dbReference>
<dbReference type="EC" id="2.7.13.3" evidence="3"/>
<evidence type="ECO:0000256" key="8">
    <source>
        <dbReference type="ARBA" id="ARBA00022777"/>
    </source>
</evidence>
<feature type="modified residue" description="4-aspartylphosphate" evidence="12">
    <location>
        <position position="734"/>
    </location>
</feature>
<evidence type="ECO:0000256" key="12">
    <source>
        <dbReference type="PROSITE-ProRule" id="PRU00169"/>
    </source>
</evidence>
<dbReference type="FunFam" id="3.30.565.10:FF:000023">
    <property type="entry name" value="PAS domain-containing sensor histidine kinase"/>
    <property type="match status" value="1"/>
</dbReference>
<protein>
    <recommendedName>
        <fullName evidence="3">histidine kinase</fullName>
        <ecNumber evidence="3">2.7.13.3</ecNumber>
    </recommendedName>
</protein>
<evidence type="ECO:0000256" key="5">
    <source>
        <dbReference type="ARBA" id="ARBA00022553"/>
    </source>
</evidence>
<dbReference type="SMART" id="SM00342">
    <property type="entry name" value="HTH_ARAC"/>
    <property type="match status" value="1"/>
</dbReference>
<comment type="subcellular location">
    <subcellularLocation>
        <location evidence="2">Cell membrane</location>
    </subcellularLocation>
</comment>
<keyword evidence="4" id="KW-1003">Cell membrane</keyword>
<evidence type="ECO:0000256" key="1">
    <source>
        <dbReference type="ARBA" id="ARBA00000085"/>
    </source>
</evidence>
<dbReference type="CDD" id="cd00082">
    <property type="entry name" value="HisKA"/>
    <property type="match status" value="1"/>
</dbReference>
<dbReference type="Pfam" id="PF12833">
    <property type="entry name" value="HTH_18"/>
    <property type="match status" value="1"/>
</dbReference>
<evidence type="ECO:0000256" key="14">
    <source>
        <dbReference type="SAM" id="SignalP"/>
    </source>
</evidence>
<comment type="catalytic activity">
    <reaction evidence="1">
        <text>ATP + protein L-histidine = ADP + protein N-phospho-L-histidine.</text>
        <dbReference type="EC" id="2.7.13.3"/>
    </reaction>
</comment>
<dbReference type="SMART" id="SM00388">
    <property type="entry name" value="HisKA"/>
    <property type="match status" value="1"/>
</dbReference>
<evidence type="ECO:0000256" key="3">
    <source>
        <dbReference type="ARBA" id="ARBA00012438"/>
    </source>
</evidence>
<dbReference type="SUPFAM" id="SSF47384">
    <property type="entry name" value="Homodimeric domain of signal transducing histidine kinase"/>
    <property type="match status" value="1"/>
</dbReference>
<dbReference type="GO" id="GO:0005886">
    <property type="term" value="C:plasma membrane"/>
    <property type="evidence" value="ECO:0007669"/>
    <property type="project" value="UniProtKB-SubCell"/>
</dbReference>
<dbReference type="GO" id="GO:0043565">
    <property type="term" value="F:sequence-specific DNA binding"/>
    <property type="evidence" value="ECO:0007669"/>
    <property type="project" value="InterPro"/>
</dbReference>
<evidence type="ECO:0000256" key="2">
    <source>
        <dbReference type="ARBA" id="ARBA00004236"/>
    </source>
</evidence>
<dbReference type="InterPro" id="IPR018060">
    <property type="entry name" value="HTH_AraC"/>
</dbReference>
<evidence type="ECO:0000256" key="11">
    <source>
        <dbReference type="ARBA" id="ARBA00023136"/>
    </source>
</evidence>
<keyword evidence="19" id="KW-1185">Reference proteome</keyword>
<dbReference type="SUPFAM" id="SSF52172">
    <property type="entry name" value="CheY-like"/>
    <property type="match status" value="1"/>
</dbReference>
<evidence type="ECO:0000256" key="7">
    <source>
        <dbReference type="ARBA" id="ARBA00022741"/>
    </source>
</evidence>
<proteinExistence type="predicted"/>
<evidence type="ECO:0000256" key="13">
    <source>
        <dbReference type="SAM" id="Phobius"/>
    </source>
</evidence>
<feature type="chain" id="PRO_5015659679" description="histidine kinase" evidence="14">
    <location>
        <begin position="23"/>
        <end position="933"/>
    </location>
</feature>
<dbReference type="RefSeq" id="WP_107217086.1">
    <property type="nucleotide sequence ID" value="NZ_KZ686271.1"/>
</dbReference>
<dbReference type="Gene3D" id="3.30.565.10">
    <property type="entry name" value="Histidine kinase-like ATPase, C-terminal domain"/>
    <property type="match status" value="1"/>
</dbReference>
<dbReference type="PRINTS" id="PR00344">
    <property type="entry name" value="BCTRLSENSOR"/>
</dbReference>
<accession>A0A2T3HHT4</accession>
<dbReference type="Proteomes" id="UP000240912">
    <property type="component" value="Unassembled WGS sequence"/>
</dbReference>
<dbReference type="Gene3D" id="1.10.10.60">
    <property type="entry name" value="Homeodomain-like"/>
    <property type="match status" value="1"/>
</dbReference>
<evidence type="ECO:0000256" key="10">
    <source>
        <dbReference type="ARBA" id="ARBA00023012"/>
    </source>
</evidence>
<dbReference type="SMART" id="SM00028">
    <property type="entry name" value="TPR"/>
    <property type="match status" value="3"/>
</dbReference>
<keyword evidence="6" id="KW-0808">Transferase</keyword>
<feature type="transmembrane region" description="Helical" evidence="13">
    <location>
        <begin position="388"/>
        <end position="409"/>
    </location>
</feature>
<dbReference type="CDD" id="cd00075">
    <property type="entry name" value="HATPase"/>
    <property type="match status" value="1"/>
</dbReference>
<dbReference type="PROSITE" id="PS01124">
    <property type="entry name" value="HTH_ARAC_FAMILY_2"/>
    <property type="match status" value="1"/>
</dbReference>
<gene>
    <name evidence="18" type="ORF">C7T94_17545</name>
</gene>
<dbReference type="InterPro" id="IPR036097">
    <property type="entry name" value="HisK_dim/P_sf"/>
</dbReference>
<sequence>MTPLSHRLAIILICLCLRTGLAAQQPVPSTAQHQNDLTNAIKTINDPAKAAVYADSLLRIARQRRDGAWEAEIELAMAYKSYQAGDRAEALRYGRQSFAHAAVRDSVTYVKAGLMVAYMLNYQGAADQGLKMAFRMLRTADSRNWTKMEVDARLCVADIYRSLDQPAKALPYAQEAAVAALSARDTASYIFALSTVSNIHSHRGMSNAANLQKATRSMEVILNPPFASFLSPFERSRYLSNLGRLYEMQNRFQAAEKVLLESVSLTAKHNFPAIQKHALNELMTLKISTGKYREAVGYGLQALGLLSRGQSSQTLQRNIYRRLSEAYLAMGDYKNAYGYTQKANAIHDSLTSVEKTRAANELDARFRADKKVLEANNRSLLLRHERNLTIFAAVTVLMVVFTVYGLFLYRRRKQAAILALENEQLARLDRLKSMFFTNISHELRTPLTLIMSPAEQLRREGSGMSTDERANAAELIWRNSRKLLDVINELLDLSKLETGKLRLRNEPLNLHAFIGLTFGNFSSAARYKRMNYVLDKSIPETLWVIADRDKLEKVMNNLLSNAIKFSPAGGSVRMSAVVDSGELKISVQDTGPGIHPDEQGKVFDRFYQVDRPDAAGGTGIGLAIVKEFSELMGGSLELHSEAGQGTEFRLSLPLVIAEAPVSTAAQPAAPLPADMPLPAGQDRKILLVEDQADMSAYVKQVLDSHYEVVQAIDGEDALSRLAGMPEPPDLILSDVMMTGMDGYSLLQRLKADPVYCHIPFVMLTAQADVHQKVRALQAGVHDYLTKPFISGELLARVNNLLENSAARKLAASEAGELPAADRMPMLSPADLAWLERLENLVRGQIGRTDLLITELSYDMNLSERQMHRRVKAVTGLTPNKYIRTIRLRVAREAIDSGRYRTLAEIAQVAGFDTPAYFARLFRGAYGRDVHDLL</sequence>
<evidence type="ECO:0000313" key="19">
    <source>
        <dbReference type="Proteomes" id="UP000240912"/>
    </source>
</evidence>
<dbReference type="InterPro" id="IPR036890">
    <property type="entry name" value="HATPase_C_sf"/>
</dbReference>
<dbReference type="InterPro" id="IPR003594">
    <property type="entry name" value="HATPase_dom"/>
</dbReference>
<keyword evidence="10" id="KW-0902">Two-component regulatory system</keyword>
<comment type="caution">
    <text evidence="18">The sequence shown here is derived from an EMBL/GenBank/DDBJ whole genome shotgun (WGS) entry which is preliminary data.</text>
</comment>
<dbReference type="Gene3D" id="1.10.287.130">
    <property type="match status" value="1"/>
</dbReference>
<feature type="signal peptide" evidence="14">
    <location>
        <begin position="1"/>
        <end position="22"/>
    </location>
</feature>
<organism evidence="18 19">
    <name type="scientific">Pedobacter yulinensis</name>
    <dbReference type="NCBI Taxonomy" id="2126353"/>
    <lineage>
        <taxon>Bacteria</taxon>
        <taxon>Pseudomonadati</taxon>
        <taxon>Bacteroidota</taxon>
        <taxon>Sphingobacteriia</taxon>
        <taxon>Sphingobacteriales</taxon>
        <taxon>Sphingobacteriaceae</taxon>
        <taxon>Pedobacter</taxon>
    </lineage>
</organism>
<dbReference type="InterPro" id="IPR004358">
    <property type="entry name" value="Sig_transdc_His_kin-like_C"/>
</dbReference>
<evidence type="ECO:0000256" key="9">
    <source>
        <dbReference type="ARBA" id="ARBA00022840"/>
    </source>
</evidence>
<dbReference type="SUPFAM" id="SSF55874">
    <property type="entry name" value="ATPase domain of HSP90 chaperone/DNA topoisomerase II/histidine kinase"/>
    <property type="match status" value="1"/>
</dbReference>
<dbReference type="InterPro" id="IPR001789">
    <property type="entry name" value="Sig_transdc_resp-reg_receiver"/>
</dbReference>
<dbReference type="PROSITE" id="PS50109">
    <property type="entry name" value="HIS_KIN"/>
    <property type="match status" value="1"/>
</dbReference>
<dbReference type="PROSITE" id="PS50110">
    <property type="entry name" value="RESPONSE_REGULATORY"/>
    <property type="match status" value="1"/>
</dbReference>
<dbReference type="GO" id="GO:0000155">
    <property type="term" value="F:phosphorelay sensor kinase activity"/>
    <property type="evidence" value="ECO:0007669"/>
    <property type="project" value="InterPro"/>
</dbReference>
<evidence type="ECO:0000259" key="17">
    <source>
        <dbReference type="PROSITE" id="PS50110"/>
    </source>
</evidence>
<keyword evidence="11 13" id="KW-0472">Membrane</keyword>